<name>A0A2Z4G848_9BACT</name>
<feature type="transmembrane region" description="Helical" evidence="1">
    <location>
        <begin position="80"/>
        <end position="100"/>
    </location>
</feature>
<feature type="transmembrane region" description="Helical" evidence="1">
    <location>
        <begin position="240"/>
        <end position="262"/>
    </location>
</feature>
<feature type="transmembrane region" description="Helical" evidence="1">
    <location>
        <begin position="106"/>
        <end position="127"/>
    </location>
</feature>
<accession>A0A2Z4G848</accession>
<dbReference type="Pfam" id="PF05987">
    <property type="entry name" value="DUF898"/>
    <property type="match status" value="1"/>
</dbReference>
<dbReference type="EMBL" id="CP029480">
    <property type="protein sequence ID" value="AWV97337.1"/>
    <property type="molecule type" value="Genomic_DNA"/>
</dbReference>
<evidence type="ECO:0000256" key="1">
    <source>
        <dbReference type="SAM" id="Phobius"/>
    </source>
</evidence>
<reference evidence="2 3" key="1">
    <citation type="submission" date="2018-05" db="EMBL/GenBank/DDBJ databases">
        <title>Complete genome sequence of Arcticibacterium luteifluviistationis SM1504T, a cytophagaceae bacterium isolated from Arctic surface seawater.</title>
        <authorList>
            <person name="Li Y."/>
            <person name="Qin Q.-L."/>
        </authorList>
    </citation>
    <scope>NUCLEOTIDE SEQUENCE [LARGE SCALE GENOMIC DNA]</scope>
    <source>
        <strain evidence="2 3">SM1504</strain>
    </source>
</reference>
<organism evidence="2 3">
    <name type="scientific">Arcticibacterium luteifluviistationis</name>
    <dbReference type="NCBI Taxonomy" id="1784714"/>
    <lineage>
        <taxon>Bacteria</taxon>
        <taxon>Pseudomonadati</taxon>
        <taxon>Bacteroidota</taxon>
        <taxon>Cytophagia</taxon>
        <taxon>Cytophagales</taxon>
        <taxon>Leadbetterellaceae</taxon>
        <taxon>Arcticibacterium</taxon>
    </lineage>
</organism>
<dbReference type="OrthoDB" id="637345at2"/>
<keyword evidence="1" id="KW-0812">Transmembrane</keyword>
<protein>
    <submittedName>
        <fullName evidence="2">DUF898 domain-containing protein</fullName>
    </submittedName>
</protein>
<dbReference type="RefSeq" id="WP_111370439.1">
    <property type="nucleotide sequence ID" value="NZ_CP029480.1"/>
</dbReference>
<evidence type="ECO:0000313" key="2">
    <source>
        <dbReference type="EMBL" id="AWV97337.1"/>
    </source>
</evidence>
<dbReference type="Proteomes" id="UP000249873">
    <property type="component" value="Chromosome"/>
</dbReference>
<feature type="transmembrane region" description="Helical" evidence="1">
    <location>
        <begin position="211"/>
        <end position="231"/>
    </location>
</feature>
<gene>
    <name evidence="2" type="ORF">DJ013_03785</name>
</gene>
<evidence type="ECO:0000313" key="3">
    <source>
        <dbReference type="Proteomes" id="UP000249873"/>
    </source>
</evidence>
<proteinExistence type="predicted"/>
<feature type="transmembrane region" description="Helical" evidence="1">
    <location>
        <begin position="28"/>
        <end position="48"/>
    </location>
</feature>
<dbReference type="InterPro" id="IPR010295">
    <property type="entry name" value="DUF898"/>
</dbReference>
<dbReference type="AlphaFoldDB" id="A0A2Z4G848"/>
<keyword evidence="3" id="KW-1185">Reference proteome</keyword>
<keyword evidence="1" id="KW-1133">Transmembrane helix</keyword>
<keyword evidence="1" id="KW-0472">Membrane</keyword>
<feature type="transmembrane region" description="Helical" evidence="1">
    <location>
        <begin position="293"/>
        <end position="315"/>
    </location>
</feature>
<sequence>METTFTEEEPEVIVNHFFNFTGNGKDLFIIRLVNLMLSLVTLGLYYPWAKAKTLKYLYSETQLDEEPFTFHGTGKEMFKGFIKIMAIILFLYFLPTLVSLSGASGSLVIVATLITFIGFMVLIPLAIHGTVRYRMSRTSYRGIHFGYRGSLKELSKLYYWNLFLAIITLGIYVPWMTINLRGYVISNIRYGSKEFNYYRDGGELFLINLKYGFISFFVVMVMGFILGDFFAPASGFEKDFLYKIGVFYVGMLLTILLVQGFYKKDVFNFHFNRTSISDNSEHRFYGMMDNSEVFTFLIKNVPLLLFTVGIAWPWVQTNLLRMVFYNLQIDGTLNLSDVEQTETAFTDASGEDLGDFLDIDIL</sequence>
<feature type="transmembrane region" description="Helical" evidence="1">
    <location>
        <begin position="157"/>
        <end position="175"/>
    </location>
</feature>
<dbReference type="KEGG" id="als:DJ013_03785"/>